<name>A0A4Y3KFN0_9CELL</name>
<keyword evidence="2" id="KW-1185">Reference proteome</keyword>
<sequence length="134" mass="14511">MTRYAIDAAVAITVVRDALTVAPEHQLVGPNLLRSDALALLYDEVRRGVLTEPEGRRLLEGIASLRIRLLGDRVSRATAWQIAARLGWAQTYRAEYLAVARLQADALVTTDPELVRAAESVVPVVGLDALVASP</sequence>
<proteinExistence type="predicted"/>
<evidence type="ECO:0000313" key="1">
    <source>
        <dbReference type="EMBL" id="GEA82782.1"/>
    </source>
</evidence>
<gene>
    <name evidence="1" type="ORF">CGE01nite_00330</name>
</gene>
<evidence type="ECO:0000313" key="2">
    <source>
        <dbReference type="Proteomes" id="UP000320461"/>
    </source>
</evidence>
<dbReference type="Gene3D" id="3.40.50.1010">
    <property type="entry name" value="5'-nuclease"/>
    <property type="match status" value="1"/>
</dbReference>
<dbReference type="AlphaFoldDB" id="A0A4Y3KFN0"/>
<reference evidence="1 2" key="1">
    <citation type="submission" date="2019-06" db="EMBL/GenBank/DDBJ databases">
        <title>Whole genome shotgun sequence of Cellulomonas gelida NBRC 3748.</title>
        <authorList>
            <person name="Hosoyama A."/>
            <person name="Uohara A."/>
            <person name="Ohji S."/>
            <person name="Ichikawa N."/>
        </authorList>
    </citation>
    <scope>NUCLEOTIDE SEQUENCE [LARGE SCALE GENOMIC DNA]</scope>
    <source>
        <strain evidence="1 2">NBRC 3748</strain>
    </source>
</reference>
<dbReference type="Proteomes" id="UP000320461">
    <property type="component" value="Unassembled WGS sequence"/>
</dbReference>
<accession>A0A4Y3KFN0</accession>
<protein>
    <recommendedName>
        <fullName evidence="3">PIN domain-containing protein</fullName>
    </recommendedName>
</protein>
<dbReference type="EMBL" id="BJLQ01000001">
    <property type="protein sequence ID" value="GEA82782.1"/>
    <property type="molecule type" value="Genomic_DNA"/>
</dbReference>
<dbReference type="OrthoDB" id="8370557at2"/>
<organism evidence="1 2">
    <name type="scientific">Cellulomonas gelida</name>
    <dbReference type="NCBI Taxonomy" id="1712"/>
    <lineage>
        <taxon>Bacteria</taxon>
        <taxon>Bacillati</taxon>
        <taxon>Actinomycetota</taxon>
        <taxon>Actinomycetes</taxon>
        <taxon>Micrococcales</taxon>
        <taxon>Cellulomonadaceae</taxon>
        <taxon>Cellulomonas</taxon>
    </lineage>
</organism>
<comment type="caution">
    <text evidence="1">The sequence shown here is derived from an EMBL/GenBank/DDBJ whole genome shotgun (WGS) entry which is preliminary data.</text>
</comment>
<dbReference type="RefSeq" id="WP_048341837.1">
    <property type="nucleotide sequence ID" value="NZ_BJLQ01000001.1"/>
</dbReference>
<evidence type="ECO:0008006" key="3">
    <source>
        <dbReference type="Google" id="ProtNLM"/>
    </source>
</evidence>